<dbReference type="Gene3D" id="3.30.200.20">
    <property type="entry name" value="Phosphorylase Kinase, domain 1"/>
    <property type="match status" value="1"/>
</dbReference>
<dbReference type="Pfam" id="PF01636">
    <property type="entry name" value="APH"/>
    <property type="match status" value="1"/>
</dbReference>
<proteinExistence type="inferred from homology"/>
<organism evidence="3 4">
    <name type="scientific">Paenibacillus polymyxa</name>
    <name type="common">Bacillus polymyxa</name>
    <dbReference type="NCBI Taxonomy" id="1406"/>
    <lineage>
        <taxon>Bacteria</taxon>
        <taxon>Bacillati</taxon>
        <taxon>Bacillota</taxon>
        <taxon>Bacilli</taxon>
        <taxon>Bacillales</taxon>
        <taxon>Paenibacillaceae</taxon>
        <taxon>Paenibacillus</taxon>
    </lineage>
</organism>
<name>A0A378XSI7_PAEPO</name>
<reference evidence="3 4" key="1">
    <citation type="submission" date="2018-06" db="EMBL/GenBank/DDBJ databases">
        <authorList>
            <consortium name="Pathogen Informatics"/>
            <person name="Doyle S."/>
        </authorList>
    </citation>
    <scope>NUCLEOTIDE SEQUENCE [LARGE SCALE GENOMIC DNA]</scope>
    <source>
        <strain evidence="3 4">NCTC10343</strain>
    </source>
</reference>
<dbReference type="InterPro" id="IPR011009">
    <property type="entry name" value="Kinase-like_dom_sf"/>
</dbReference>
<dbReference type="GO" id="GO:0004413">
    <property type="term" value="F:homoserine kinase activity"/>
    <property type="evidence" value="ECO:0007669"/>
    <property type="project" value="UniProtKB-EC"/>
</dbReference>
<dbReference type="SUPFAM" id="SSF56112">
    <property type="entry name" value="Protein kinase-like (PK-like)"/>
    <property type="match status" value="1"/>
</dbReference>
<evidence type="ECO:0000313" key="4">
    <source>
        <dbReference type="Proteomes" id="UP000254400"/>
    </source>
</evidence>
<gene>
    <name evidence="3" type="primary">hsk</name>
    <name evidence="3" type="ORF">NCTC10343_00914</name>
</gene>
<feature type="domain" description="Aminoglycoside phosphotransferase" evidence="2">
    <location>
        <begin position="31"/>
        <end position="267"/>
    </location>
</feature>
<dbReference type="PANTHER" id="PTHR21064">
    <property type="entry name" value="AMINOGLYCOSIDE PHOSPHOTRANSFERASE DOMAIN-CONTAINING PROTEIN-RELATED"/>
    <property type="match status" value="1"/>
</dbReference>
<dbReference type="InterPro" id="IPR002575">
    <property type="entry name" value="Aminoglycoside_PTrfase"/>
</dbReference>
<dbReference type="InterPro" id="IPR050249">
    <property type="entry name" value="Pseudomonas-type_ThrB"/>
</dbReference>
<comment type="similarity">
    <text evidence="1">Belongs to the pseudomonas-type ThrB family.</text>
</comment>
<dbReference type="GeneID" id="93349726"/>
<evidence type="ECO:0000313" key="3">
    <source>
        <dbReference type="EMBL" id="SUA66141.1"/>
    </source>
</evidence>
<protein>
    <submittedName>
        <fullName evidence="3">Homoserine kinase</fullName>
        <ecNumber evidence="3">2.7.1.39</ecNumber>
    </submittedName>
</protein>
<dbReference type="EMBL" id="UGSC01000001">
    <property type="protein sequence ID" value="SUA66141.1"/>
    <property type="molecule type" value="Genomic_DNA"/>
</dbReference>
<evidence type="ECO:0000259" key="2">
    <source>
        <dbReference type="Pfam" id="PF01636"/>
    </source>
</evidence>
<dbReference type="RefSeq" id="WP_019686220.1">
    <property type="nucleotide sequence ID" value="NZ_CP036496.1"/>
</dbReference>
<dbReference type="AlphaFoldDB" id="A0A378XSI7"/>
<sequence>METFSTNEIIQADLMETFHRFFGLNIIESVPIQRGWLNLKWKIATNNGTFLLKQYNKQRYKYYNFDDLLRAFSQQKRLHGLGLACPRLLNHEGQVFMESERRERFLVMEFCPGTLVAPGKANVYQLYELGKATGKMHCLLNDGTLRSKNTPKLVLSSRKERLAHWDSVWKQAKEADKKELLADIETQRKATEMVNIEMIDALTPGWAHRDLWADNVLFNNDMLSAILDFDRLDYDYPQLDIARAVMSFAWDKQLKLPLVSAFMAGYREERTMIEGSLTRSLQWLWYMESVWWINVNMDEHSVPIRFAKEMNWLARNYKVLPDLLADM</sequence>
<keyword evidence="3" id="KW-0808">Transferase</keyword>
<dbReference type="PANTHER" id="PTHR21064:SF6">
    <property type="entry name" value="AMINOGLYCOSIDE PHOSPHOTRANSFERASE DOMAIN-CONTAINING PROTEIN"/>
    <property type="match status" value="1"/>
</dbReference>
<dbReference type="Proteomes" id="UP000254400">
    <property type="component" value="Unassembled WGS sequence"/>
</dbReference>
<dbReference type="Gene3D" id="3.90.1200.10">
    <property type="match status" value="1"/>
</dbReference>
<accession>A0A378XSI7</accession>
<keyword evidence="3" id="KW-0418">Kinase</keyword>
<dbReference type="EC" id="2.7.1.39" evidence="3"/>
<evidence type="ECO:0000256" key="1">
    <source>
        <dbReference type="ARBA" id="ARBA00038240"/>
    </source>
</evidence>